<dbReference type="InterPro" id="IPR003615">
    <property type="entry name" value="HNH_nuc"/>
</dbReference>
<dbReference type="InterPro" id="IPR003870">
    <property type="entry name" value="DUF222"/>
</dbReference>
<dbReference type="RefSeq" id="WP_284827055.1">
    <property type="nucleotide sequence ID" value="NZ_CP126969.1"/>
</dbReference>
<dbReference type="Pfam" id="PF01844">
    <property type="entry name" value="HNH"/>
    <property type="match status" value="1"/>
</dbReference>
<accession>A0ABY8VHC3</accession>
<dbReference type="CDD" id="cd00085">
    <property type="entry name" value="HNHc"/>
    <property type="match status" value="1"/>
</dbReference>
<dbReference type="EMBL" id="CP126969">
    <property type="protein sequence ID" value="WIM69091.1"/>
    <property type="molecule type" value="Genomic_DNA"/>
</dbReference>
<feature type="domain" description="DUF222" evidence="3">
    <location>
        <begin position="32"/>
        <end position="288"/>
    </location>
</feature>
<comment type="similarity">
    <text evidence="1">Belongs to the Rv1128c/1148c/1588c/1702c/1945/3466 family.</text>
</comment>
<gene>
    <name evidence="4" type="ORF">QP027_00040</name>
</gene>
<reference evidence="4 5" key="1">
    <citation type="submission" date="2023-05" db="EMBL/GenBank/DDBJ databases">
        <title>Corynebacterium suedekumii sp. nov. and Corynebacterium breve sp. nov. isolated from raw cow's milk.</title>
        <authorList>
            <person name="Baer M.K."/>
            <person name="Mehl L."/>
            <person name="Hellmuth R."/>
            <person name="Marke G."/>
            <person name="Lipski A."/>
        </authorList>
    </citation>
    <scope>NUCLEOTIDE SEQUENCE [LARGE SCALE GENOMIC DNA]</scope>
    <source>
        <strain evidence="4 5">R4</strain>
    </source>
</reference>
<keyword evidence="5" id="KW-1185">Reference proteome</keyword>
<evidence type="ECO:0000256" key="1">
    <source>
        <dbReference type="ARBA" id="ARBA00023450"/>
    </source>
</evidence>
<name>A0ABY8VHC3_9CORY</name>
<feature type="domain" description="HNH" evidence="2">
    <location>
        <begin position="314"/>
        <end position="342"/>
    </location>
</feature>
<organism evidence="4 5">
    <name type="scientific">Corynebacterium breve</name>
    <dbReference type="NCBI Taxonomy" id="3049799"/>
    <lineage>
        <taxon>Bacteria</taxon>
        <taxon>Bacillati</taxon>
        <taxon>Actinomycetota</taxon>
        <taxon>Actinomycetes</taxon>
        <taxon>Mycobacteriales</taxon>
        <taxon>Corynebacteriaceae</taxon>
        <taxon>Corynebacterium</taxon>
    </lineage>
</organism>
<evidence type="ECO:0000259" key="2">
    <source>
        <dbReference type="Pfam" id="PF01844"/>
    </source>
</evidence>
<sequence length="414" mass="45707">MKSALEHLTCVVLIRGEDNESFDFELRDERARIARGLRLRGRAMSNLRSNAANIVEPTRYQREYLGTSTLLPNTAQAFRDHEIGVDAVGIIRSLLSHVLDDEVKEMLEAELADMARNCSLDQLKRAGTALIQAYGFGNNKKDRDDRRNVYITQQGPDLMSRIGGELTPELDALLRRLFIDYAGPGDLLEEGADDQRTPGQRQHDALVHALKFALNEKGPLKPTRGCASVVVSMTLDQLCAGTGVAMTDVGTLITIDELISLGAAQFSYLALLDNSGDLLHLCRTSRSADVSMYIGMVASQGGDQTPGSNLPAAMCEIHHIKAWSQGGETTPDNLMFLNRKTHANVDDLQLRKDKYWTMRLGDKVVIQEPCSIDPDRPFVANIAPWSWWCPGVQARYAEKGGPHQSPWHLVSGVA</sequence>
<dbReference type="InterPro" id="IPR002711">
    <property type="entry name" value="HNH"/>
</dbReference>
<proteinExistence type="inferred from homology"/>
<evidence type="ECO:0000313" key="5">
    <source>
        <dbReference type="Proteomes" id="UP001225598"/>
    </source>
</evidence>
<evidence type="ECO:0000259" key="3">
    <source>
        <dbReference type="Pfam" id="PF02720"/>
    </source>
</evidence>
<dbReference type="Pfam" id="PF02720">
    <property type="entry name" value="DUF222"/>
    <property type="match status" value="1"/>
</dbReference>
<protein>
    <submittedName>
        <fullName evidence="4">DUF222 domain-containing protein</fullName>
    </submittedName>
</protein>
<evidence type="ECO:0000313" key="4">
    <source>
        <dbReference type="EMBL" id="WIM69091.1"/>
    </source>
</evidence>
<dbReference type="Proteomes" id="UP001225598">
    <property type="component" value="Chromosome"/>
</dbReference>